<dbReference type="KEGG" id="mend:L6E24_03975"/>
<accession>A0A9E7PR11</accession>
<gene>
    <name evidence="2" type="ORF">L6E24_03975</name>
</gene>
<dbReference type="PANTHER" id="PTHR46825:SF7">
    <property type="entry name" value="D-ALANYL-D-ALANINE CARBOXYPEPTIDASE"/>
    <property type="match status" value="1"/>
</dbReference>
<dbReference type="RefSeq" id="WP_257743430.1">
    <property type="nucleotide sequence ID" value="NZ_CP096115.1"/>
</dbReference>
<dbReference type="GeneID" id="74306825"/>
<dbReference type="AlphaFoldDB" id="A0A9E7PR11"/>
<dbReference type="PANTHER" id="PTHR46825">
    <property type="entry name" value="D-ALANYL-D-ALANINE-CARBOXYPEPTIDASE/ENDOPEPTIDASE AMPH"/>
    <property type="match status" value="1"/>
</dbReference>
<protein>
    <submittedName>
        <fullName evidence="2">Beta-lactamase family protein</fullName>
    </submittedName>
</protein>
<dbReference type="InterPro" id="IPR012338">
    <property type="entry name" value="Beta-lactam/transpept-like"/>
</dbReference>
<dbReference type="Gene3D" id="3.40.710.10">
    <property type="entry name" value="DD-peptidase/beta-lactamase superfamily"/>
    <property type="match status" value="1"/>
</dbReference>
<dbReference type="SUPFAM" id="SSF56601">
    <property type="entry name" value="beta-lactamase/transpeptidase-like"/>
    <property type="match status" value="1"/>
</dbReference>
<evidence type="ECO:0000313" key="2">
    <source>
        <dbReference type="EMBL" id="UUX93291.1"/>
    </source>
</evidence>
<dbReference type="EMBL" id="CP096115">
    <property type="protein sequence ID" value="UUX93291.1"/>
    <property type="molecule type" value="Genomic_DNA"/>
</dbReference>
<feature type="domain" description="Beta-lactamase-related" evidence="1">
    <location>
        <begin position="57"/>
        <end position="372"/>
    </location>
</feature>
<reference evidence="2" key="1">
    <citation type="submission" date="2022-04" db="EMBL/GenBank/DDBJ databases">
        <title>Complete genome of Methanoplanus endosymbiosus DSM 3599.</title>
        <authorList>
            <person name="Chen S.-C."/>
            <person name="You Y.-T."/>
            <person name="Zhou Y.-Z."/>
            <person name="Lai M.-C."/>
        </authorList>
    </citation>
    <scope>NUCLEOTIDE SEQUENCE</scope>
    <source>
        <strain evidence="2">DSM 3599</strain>
    </source>
</reference>
<name>A0A9E7PR11_9EURY</name>
<evidence type="ECO:0000259" key="1">
    <source>
        <dbReference type="Pfam" id="PF00144"/>
    </source>
</evidence>
<proteinExistence type="predicted"/>
<keyword evidence="3" id="KW-1185">Reference proteome</keyword>
<dbReference type="InterPro" id="IPR001466">
    <property type="entry name" value="Beta-lactam-related"/>
</dbReference>
<organism evidence="2 3">
    <name type="scientific">Methanoplanus endosymbiosus</name>
    <dbReference type="NCBI Taxonomy" id="33865"/>
    <lineage>
        <taxon>Archaea</taxon>
        <taxon>Methanobacteriati</taxon>
        <taxon>Methanobacteriota</taxon>
        <taxon>Stenosarchaea group</taxon>
        <taxon>Methanomicrobia</taxon>
        <taxon>Methanomicrobiales</taxon>
        <taxon>Methanomicrobiaceae</taxon>
        <taxon>Methanoplanus</taxon>
    </lineage>
</organism>
<sequence length="391" mass="43257">MNFSAISRVHTCILCVVIFGLIFSCGCISESSVSENTSPTEDTILPSPPEEISDGLQDIVTTGLEKTGIPGLLIEISTPEWIWSSAAGNASISPNVLATPDMRFIIASVTKSITSTAILKLSEEGKLSLDDTIDHWLPEEIAEKIPNSSRITIRQLLDHTSGIADYNEDEIIRTEYPKPDLPVPYQYGMWQGINASPLFEPGSDYEYSNVNYILLTLIIDQAAQTPYEDYITRAILVPAGMNQTFVHRTNSIPGPHMGCPGEEYVDGELPDFSNLYIQFDRGAGDIVSTPSDMNRFHLLLEDAKIISPESLQEMKTINKMDYGLGYAGITNSSMNLTLWGHTGGYPGSYTMWYYWEEEETALTINMNSLGDIGGANREILIPLLSYIQQQE</sequence>
<dbReference type="Pfam" id="PF00144">
    <property type="entry name" value="Beta-lactamase"/>
    <property type="match status" value="1"/>
</dbReference>
<evidence type="ECO:0000313" key="3">
    <source>
        <dbReference type="Proteomes" id="UP001060368"/>
    </source>
</evidence>
<dbReference type="Proteomes" id="UP001060368">
    <property type="component" value="Chromosome"/>
</dbReference>
<dbReference type="InterPro" id="IPR050491">
    <property type="entry name" value="AmpC-like"/>
</dbReference>